<keyword evidence="7 11" id="KW-1133">Transmembrane helix</keyword>
<dbReference type="Pfam" id="PF13855">
    <property type="entry name" value="LRR_8"/>
    <property type="match status" value="2"/>
</dbReference>
<dbReference type="InterPro" id="IPR032675">
    <property type="entry name" value="LRR_dom_sf"/>
</dbReference>
<keyword evidence="5 11" id="KW-0812">Transmembrane</keyword>
<keyword evidence="6" id="KW-0677">Repeat</keyword>
<organism evidence="12 13">
    <name type="scientific">Jatropha curcas</name>
    <name type="common">Barbados nut</name>
    <dbReference type="NCBI Taxonomy" id="180498"/>
    <lineage>
        <taxon>Eukaryota</taxon>
        <taxon>Viridiplantae</taxon>
        <taxon>Streptophyta</taxon>
        <taxon>Embryophyta</taxon>
        <taxon>Tracheophyta</taxon>
        <taxon>Spermatophyta</taxon>
        <taxon>Magnoliopsida</taxon>
        <taxon>eudicotyledons</taxon>
        <taxon>Gunneridae</taxon>
        <taxon>Pentapetalae</taxon>
        <taxon>rosids</taxon>
        <taxon>fabids</taxon>
        <taxon>Malpighiales</taxon>
        <taxon>Euphorbiaceae</taxon>
        <taxon>Crotonoideae</taxon>
        <taxon>Jatropheae</taxon>
        <taxon>Jatropha</taxon>
    </lineage>
</organism>
<sequence>MFGGNLPRCLHNLTSVRYLDLSLNNFTGHVPSSWISRLKSLKYIDLRQNLFDGSFSFTLFANHSHLEVVDFSDNKIEVETKYSGWVPPFQLKVLVLKNCHLSRIPEFLHHQFRLKMVDLSNNKIHQRFATWLLDNNTELAHLILKNNSFIGPFHLPLISSFNISSLDVSDNYFNAQLQEIGEKMFPNIEFLNLSKNHLQGDFLFSPGDNCKLRSLDLSFNNFSGEVPEKMISSCSTLQILKLSHNNFHGEIFTARFNLTSLWSLNLNDNSFMGTLSRVSVTQFSYLSVLDLSNNRFHAIYVDLSYNNFSGSLPSCFNQIPSEFRETRYINMQGNRLTGSIPDDFLNKSGLLVLNLKDNNLSSSIPNKFGTFPKLRALLLGGNYLNGFVPNWLCELNELNFLDLSRNSFSGSIPNCLYNLSFGRTKVDGDLFETQLVFGSIQFGLYFSGDALDIYQLYGEQRNYIIVDPKIEFVTKYMPYNFKGHILNLMSGLDLSQNKLTGEIPFDLGKLFQIHALNLSYNQLIGSIPETFSNLTALESLDLSYNHLSGEIPYGLADLDSLGAFSVAHNNLSGRIPDERHLSTFDNRSFEGNPFLCGSQVEKKCNHESLNSSPMPYAEPEDGKWYEIDHLVFFVSFTVSFAIFFMGVITILHVNPYWRGRLFHHAEQFVLSSPSARPTLPFSSSRFFFRPPETSASSPSPPRRSSFGIPSSLLFHFWRTQEAQESRDFLRSGNRVKSPAPRLSGDTSSSQALSSSLAFLQPPSYSFPTKLASTAIVLTRKFRFPACIAAG</sequence>
<evidence type="ECO:0000313" key="12">
    <source>
        <dbReference type="EMBL" id="KDP36652.1"/>
    </source>
</evidence>
<keyword evidence="8 11" id="KW-0472">Membrane</keyword>
<dbReference type="Proteomes" id="UP000027138">
    <property type="component" value="Unassembled WGS sequence"/>
</dbReference>
<keyword evidence="13" id="KW-1185">Reference proteome</keyword>
<feature type="transmembrane region" description="Helical" evidence="11">
    <location>
        <begin position="630"/>
        <end position="653"/>
    </location>
</feature>
<evidence type="ECO:0000256" key="8">
    <source>
        <dbReference type="ARBA" id="ARBA00023136"/>
    </source>
</evidence>
<dbReference type="PRINTS" id="PR00019">
    <property type="entry name" value="LEURICHRPT"/>
</dbReference>
<feature type="region of interest" description="Disordered" evidence="10">
    <location>
        <begin position="728"/>
        <end position="748"/>
    </location>
</feature>
<dbReference type="AlphaFoldDB" id="A0A067KKJ7"/>
<evidence type="ECO:0000256" key="2">
    <source>
        <dbReference type="ARBA" id="ARBA00009592"/>
    </source>
</evidence>
<evidence type="ECO:0000256" key="1">
    <source>
        <dbReference type="ARBA" id="ARBA00004236"/>
    </source>
</evidence>
<protein>
    <recommendedName>
        <fullName evidence="14">Leucine-rich repeat-containing N-terminal plant-type domain-containing protein</fullName>
    </recommendedName>
</protein>
<evidence type="ECO:0000256" key="7">
    <source>
        <dbReference type="ARBA" id="ARBA00022989"/>
    </source>
</evidence>
<dbReference type="SUPFAM" id="SSF52058">
    <property type="entry name" value="L domain-like"/>
    <property type="match status" value="1"/>
</dbReference>
<dbReference type="Pfam" id="PF00560">
    <property type="entry name" value="LRR_1"/>
    <property type="match status" value="3"/>
</dbReference>
<gene>
    <name evidence="12" type="ORF">JCGZ_07870</name>
</gene>
<evidence type="ECO:0000256" key="11">
    <source>
        <dbReference type="SAM" id="Phobius"/>
    </source>
</evidence>
<dbReference type="STRING" id="180498.A0A067KKJ7"/>
<evidence type="ECO:0008006" key="14">
    <source>
        <dbReference type="Google" id="ProtNLM"/>
    </source>
</evidence>
<proteinExistence type="inferred from homology"/>
<evidence type="ECO:0000256" key="5">
    <source>
        <dbReference type="ARBA" id="ARBA00022692"/>
    </source>
</evidence>
<evidence type="ECO:0000256" key="3">
    <source>
        <dbReference type="ARBA" id="ARBA00022475"/>
    </source>
</evidence>
<comment type="subcellular location">
    <subcellularLocation>
        <location evidence="1">Cell membrane</location>
    </subcellularLocation>
</comment>
<dbReference type="EMBL" id="KK914423">
    <property type="protein sequence ID" value="KDP36652.1"/>
    <property type="molecule type" value="Genomic_DNA"/>
</dbReference>
<dbReference type="InterPro" id="IPR051502">
    <property type="entry name" value="RLP_Defense_Trigger"/>
</dbReference>
<evidence type="ECO:0000256" key="6">
    <source>
        <dbReference type="ARBA" id="ARBA00022737"/>
    </source>
</evidence>
<dbReference type="FunFam" id="3.80.10.10:FF:000213">
    <property type="entry name" value="Tyrosine-sulfated glycopeptide receptor 1"/>
    <property type="match status" value="1"/>
</dbReference>
<keyword evidence="4" id="KW-0433">Leucine-rich repeat</keyword>
<dbReference type="PANTHER" id="PTHR48062:SF21">
    <property type="entry name" value="RECEPTOR-LIKE PROTEIN 12"/>
    <property type="match status" value="1"/>
</dbReference>
<dbReference type="InterPro" id="IPR001611">
    <property type="entry name" value="Leu-rich_rpt"/>
</dbReference>
<dbReference type="Gene3D" id="3.80.10.10">
    <property type="entry name" value="Ribonuclease Inhibitor"/>
    <property type="match status" value="3"/>
</dbReference>
<reference evidence="12 13" key="1">
    <citation type="journal article" date="2014" name="PLoS ONE">
        <title>Global Analysis of Gene Expression Profiles in Physic Nut (Jatropha curcas L.) Seedlings Exposed to Salt Stress.</title>
        <authorList>
            <person name="Zhang L."/>
            <person name="Zhang C."/>
            <person name="Wu P."/>
            <person name="Chen Y."/>
            <person name="Li M."/>
            <person name="Jiang H."/>
            <person name="Wu G."/>
        </authorList>
    </citation>
    <scope>NUCLEOTIDE SEQUENCE [LARGE SCALE GENOMIC DNA]</scope>
    <source>
        <strain evidence="13">cv. GZQX0401</strain>
        <tissue evidence="12">Young leaves</tissue>
    </source>
</reference>
<dbReference type="SUPFAM" id="SSF52047">
    <property type="entry name" value="RNI-like"/>
    <property type="match status" value="1"/>
</dbReference>
<comment type="similarity">
    <text evidence="2">Belongs to the RLP family.</text>
</comment>
<evidence type="ECO:0000313" key="13">
    <source>
        <dbReference type="Proteomes" id="UP000027138"/>
    </source>
</evidence>
<dbReference type="PANTHER" id="PTHR48062">
    <property type="entry name" value="RECEPTOR-LIKE PROTEIN 14"/>
    <property type="match status" value="1"/>
</dbReference>
<dbReference type="Pfam" id="PF13516">
    <property type="entry name" value="LRR_6"/>
    <property type="match status" value="2"/>
</dbReference>
<dbReference type="OrthoDB" id="851023at2759"/>
<accession>A0A067KKJ7</accession>
<evidence type="ECO:0000256" key="10">
    <source>
        <dbReference type="SAM" id="MobiDB-lite"/>
    </source>
</evidence>
<evidence type="ECO:0000256" key="9">
    <source>
        <dbReference type="ARBA" id="ARBA00023180"/>
    </source>
</evidence>
<name>A0A067KKJ7_JATCU</name>
<keyword evidence="9" id="KW-0325">Glycoprotein</keyword>
<keyword evidence="3" id="KW-1003">Cell membrane</keyword>
<evidence type="ECO:0000256" key="4">
    <source>
        <dbReference type="ARBA" id="ARBA00022614"/>
    </source>
</evidence>
<dbReference type="GO" id="GO:0005886">
    <property type="term" value="C:plasma membrane"/>
    <property type="evidence" value="ECO:0007669"/>
    <property type="project" value="UniProtKB-SubCell"/>
</dbReference>